<dbReference type="PANTHER" id="PTHR10668:SF103">
    <property type="entry name" value="PYRIDINE NUCLEOTIDE-DISULFIDE OXIDOREDUCTASE DOMAIN-CONTAINING PROTEIN 2"/>
    <property type="match status" value="1"/>
</dbReference>
<dbReference type="Gene3D" id="3.50.50.60">
    <property type="entry name" value="FAD/NAD(P)-binding domain"/>
    <property type="match status" value="2"/>
</dbReference>
<dbReference type="InterPro" id="IPR036188">
    <property type="entry name" value="FAD/NAD-bd_sf"/>
</dbReference>
<evidence type="ECO:0000313" key="2">
    <source>
        <dbReference type="Proteomes" id="UP000323521"/>
    </source>
</evidence>
<protein>
    <recommendedName>
        <fullName evidence="3">NAD(P)/FAD-dependent oxidoreductase</fullName>
    </recommendedName>
</protein>
<dbReference type="KEGG" id="fwa:DCMF_02385"/>
<dbReference type="EMBL" id="CP017634">
    <property type="protein sequence ID" value="ATW23793.1"/>
    <property type="molecule type" value="Genomic_DNA"/>
</dbReference>
<sequence length="521" mass="58055">MSNTYDVVIAGAGHNGLTVGCYLVKAGLNVCLIEKDNTVGGGVKSKELIAPGFVTDMCSTIHVIAPHSPMIKNDELGFISKYGFKYIYPEIEMCIHFTDNTYLAIYKNLDKTCQSIAQFSQKDAEAYKKFVQWADVGVEMIVQGFYSPPPSYGLFASMMDGSEDGRELMRTMQMSVMDVIEEWFEHDKTKIALTRWISEIMVDPQTQGTGIMVFVMLGLAHREPGTGMPVGGSGKLSQVMEMFIKDNGGTIITSKMVKEFIVQNGECKGVILDDGERIFGKKAVVANLNIKNIFPKMVKDAPLPNNFVHRVQRLKQSDFSCFQQSYALNEVPKFKLGVPELHEAFIVEFAPSSLEEYLRYFNDLKFGIPGHNPLLAIQSVHDPSRAPKGKHSMYFYEYAPYDLKDSGAAKWDEIREQYADELLEYIRKYTTNMGPENIIGRWIESPLDLERANPAFVKGDFGGLGSFSHQFMGNRPLPEYNYKMPINKLYLCGPSTHPGSGANGGGRAAAVAILEDMGISI</sequence>
<dbReference type="SUPFAM" id="SSF51905">
    <property type="entry name" value="FAD/NAD(P)-binding domain"/>
    <property type="match status" value="1"/>
</dbReference>
<dbReference type="AlphaFoldDB" id="A0A3G1KMW5"/>
<keyword evidence="2" id="KW-1185">Reference proteome</keyword>
<dbReference type="OrthoDB" id="9814556at2"/>
<evidence type="ECO:0000313" key="1">
    <source>
        <dbReference type="EMBL" id="ATW23793.1"/>
    </source>
</evidence>
<evidence type="ECO:0008006" key="3">
    <source>
        <dbReference type="Google" id="ProtNLM"/>
    </source>
</evidence>
<dbReference type="RefSeq" id="WP_148132957.1">
    <property type="nucleotide sequence ID" value="NZ_CP017634.1"/>
</dbReference>
<dbReference type="Proteomes" id="UP000323521">
    <property type="component" value="Chromosome"/>
</dbReference>
<reference evidence="1 2" key="1">
    <citation type="submission" date="2016-10" db="EMBL/GenBank/DDBJ databases">
        <title>Complete Genome Sequence of Peptococcaceae strain DCMF.</title>
        <authorList>
            <person name="Edwards R.J."/>
            <person name="Holland S.I."/>
            <person name="Deshpande N.P."/>
            <person name="Wong Y.K."/>
            <person name="Ertan H."/>
            <person name="Manefield M."/>
            <person name="Russell T.L."/>
            <person name="Lee M.J."/>
        </authorList>
    </citation>
    <scope>NUCLEOTIDE SEQUENCE [LARGE SCALE GENOMIC DNA]</scope>
    <source>
        <strain evidence="1 2">DCMF</strain>
    </source>
</reference>
<organism evidence="1 2">
    <name type="scientific">Formimonas warabiya</name>
    <dbReference type="NCBI Taxonomy" id="1761012"/>
    <lineage>
        <taxon>Bacteria</taxon>
        <taxon>Bacillati</taxon>
        <taxon>Bacillota</taxon>
        <taxon>Clostridia</taxon>
        <taxon>Eubacteriales</taxon>
        <taxon>Peptococcaceae</taxon>
        <taxon>Candidatus Formimonas</taxon>
    </lineage>
</organism>
<gene>
    <name evidence="1" type="ORF">DCMF_02385</name>
</gene>
<name>A0A3G1KMW5_FORW1</name>
<proteinExistence type="predicted"/>
<dbReference type="PANTHER" id="PTHR10668">
    <property type="entry name" value="PHYTOENE DEHYDROGENASE"/>
    <property type="match status" value="1"/>
</dbReference>
<accession>A0A3G1KMW5</accession>
<dbReference type="Pfam" id="PF13450">
    <property type="entry name" value="NAD_binding_8"/>
    <property type="match status" value="1"/>
</dbReference>